<dbReference type="PANTHER" id="PTHR35867:SF1">
    <property type="entry name" value="PROTEIN RSEC"/>
    <property type="match status" value="1"/>
</dbReference>
<keyword evidence="1" id="KW-0472">Membrane</keyword>
<feature type="transmembrane region" description="Helical" evidence="1">
    <location>
        <begin position="103"/>
        <end position="124"/>
    </location>
</feature>
<proteinExistence type="predicted"/>
<evidence type="ECO:0000313" key="2">
    <source>
        <dbReference type="EMBL" id="SVA09052.1"/>
    </source>
</evidence>
<sequence>MREDFEVIEISSNSMTLKANRQSTCNVCASKGVCGTGILSGLFGGYSLFKKPLKNGVKEGDIVTLEISSKELFFRAMQLYLFPILGLFAGAYLSELIFPLNDIVQALMGLSAFLLVLLLLRVLIK</sequence>
<gene>
    <name evidence="2" type="ORF">METZ01_LOCUS61906</name>
</gene>
<keyword evidence="1" id="KW-0812">Transmembrane</keyword>
<protein>
    <submittedName>
        <fullName evidence="2">Uncharacterized protein</fullName>
    </submittedName>
</protein>
<keyword evidence="1" id="KW-1133">Transmembrane helix</keyword>
<dbReference type="InterPro" id="IPR007359">
    <property type="entry name" value="SigmaE_reg_RseC_MucC"/>
</dbReference>
<dbReference type="EMBL" id="UINC01003763">
    <property type="protein sequence ID" value="SVA09052.1"/>
    <property type="molecule type" value="Genomic_DNA"/>
</dbReference>
<dbReference type="Pfam" id="PF04246">
    <property type="entry name" value="RseC_MucC"/>
    <property type="match status" value="1"/>
</dbReference>
<dbReference type="InterPro" id="IPR026268">
    <property type="entry name" value="RseC"/>
</dbReference>
<name>A0A381SYG8_9ZZZZ</name>
<dbReference type="PANTHER" id="PTHR35867">
    <property type="entry name" value="PROTEIN RSEC"/>
    <property type="match status" value="1"/>
</dbReference>
<dbReference type="AlphaFoldDB" id="A0A381SYG8"/>
<reference evidence="2" key="1">
    <citation type="submission" date="2018-05" db="EMBL/GenBank/DDBJ databases">
        <authorList>
            <person name="Lanie J.A."/>
            <person name="Ng W.-L."/>
            <person name="Kazmierczak K.M."/>
            <person name="Andrzejewski T.M."/>
            <person name="Davidsen T.M."/>
            <person name="Wayne K.J."/>
            <person name="Tettelin H."/>
            <person name="Glass J.I."/>
            <person name="Rusch D."/>
            <person name="Podicherti R."/>
            <person name="Tsui H.-C.T."/>
            <person name="Winkler M.E."/>
        </authorList>
    </citation>
    <scope>NUCLEOTIDE SEQUENCE</scope>
</reference>
<dbReference type="PIRSF" id="PIRSF004923">
    <property type="entry name" value="RseC"/>
    <property type="match status" value="1"/>
</dbReference>
<feature type="transmembrane region" description="Helical" evidence="1">
    <location>
        <begin position="79"/>
        <end position="97"/>
    </location>
</feature>
<accession>A0A381SYG8</accession>
<organism evidence="2">
    <name type="scientific">marine metagenome</name>
    <dbReference type="NCBI Taxonomy" id="408172"/>
    <lineage>
        <taxon>unclassified sequences</taxon>
        <taxon>metagenomes</taxon>
        <taxon>ecological metagenomes</taxon>
    </lineage>
</organism>
<evidence type="ECO:0000256" key="1">
    <source>
        <dbReference type="SAM" id="Phobius"/>
    </source>
</evidence>